<sequence length="70" mass="7420">QDYNFVISGGFEVSYTLLGAGLANAGLGDNDLARGLLEEGLALFEEEADTCPDPQITDLVTMAQDVLKTI</sequence>
<protein>
    <submittedName>
        <fullName evidence="1">Uncharacterized protein</fullName>
    </submittedName>
</protein>
<proteinExistence type="predicted"/>
<gene>
    <name evidence="1" type="ORF">METZ01_LOCUS273803</name>
</gene>
<evidence type="ECO:0000313" key="1">
    <source>
        <dbReference type="EMBL" id="SVC20949.1"/>
    </source>
</evidence>
<name>A0A382K9S1_9ZZZZ</name>
<dbReference type="EMBL" id="UINC01079187">
    <property type="protein sequence ID" value="SVC20949.1"/>
    <property type="molecule type" value="Genomic_DNA"/>
</dbReference>
<dbReference type="AlphaFoldDB" id="A0A382K9S1"/>
<reference evidence="1" key="1">
    <citation type="submission" date="2018-05" db="EMBL/GenBank/DDBJ databases">
        <authorList>
            <person name="Lanie J.A."/>
            <person name="Ng W.-L."/>
            <person name="Kazmierczak K.M."/>
            <person name="Andrzejewski T.M."/>
            <person name="Davidsen T.M."/>
            <person name="Wayne K.J."/>
            <person name="Tettelin H."/>
            <person name="Glass J.I."/>
            <person name="Rusch D."/>
            <person name="Podicherti R."/>
            <person name="Tsui H.-C.T."/>
            <person name="Winkler M.E."/>
        </authorList>
    </citation>
    <scope>NUCLEOTIDE SEQUENCE</scope>
</reference>
<feature type="non-terminal residue" evidence="1">
    <location>
        <position position="1"/>
    </location>
</feature>
<organism evidence="1">
    <name type="scientific">marine metagenome</name>
    <dbReference type="NCBI Taxonomy" id="408172"/>
    <lineage>
        <taxon>unclassified sequences</taxon>
        <taxon>metagenomes</taxon>
        <taxon>ecological metagenomes</taxon>
    </lineage>
</organism>
<accession>A0A382K9S1</accession>